<proteinExistence type="predicted"/>
<evidence type="ECO:0000313" key="1">
    <source>
        <dbReference type="EMBL" id="JAH45224.1"/>
    </source>
</evidence>
<name>A0A0E9SV57_ANGAN</name>
<reference evidence="1" key="2">
    <citation type="journal article" date="2015" name="Fish Shellfish Immunol.">
        <title>Early steps in the European eel (Anguilla anguilla)-Vibrio vulnificus interaction in the gills: Role of the RtxA13 toxin.</title>
        <authorList>
            <person name="Callol A."/>
            <person name="Pajuelo D."/>
            <person name="Ebbesson L."/>
            <person name="Teles M."/>
            <person name="MacKenzie S."/>
            <person name="Amaro C."/>
        </authorList>
    </citation>
    <scope>NUCLEOTIDE SEQUENCE</scope>
</reference>
<organism evidence="1">
    <name type="scientific">Anguilla anguilla</name>
    <name type="common">European freshwater eel</name>
    <name type="synonym">Muraena anguilla</name>
    <dbReference type="NCBI Taxonomy" id="7936"/>
    <lineage>
        <taxon>Eukaryota</taxon>
        <taxon>Metazoa</taxon>
        <taxon>Chordata</taxon>
        <taxon>Craniata</taxon>
        <taxon>Vertebrata</taxon>
        <taxon>Euteleostomi</taxon>
        <taxon>Actinopterygii</taxon>
        <taxon>Neopterygii</taxon>
        <taxon>Teleostei</taxon>
        <taxon>Anguilliformes</taxon>
        <taxon>Anguillidae</taxon>
        <taxon>Anguilla</taxon>
    </lineage>
</organism>
<accession>A0A0E9SV57</accession>
<dbReference type="EMBL" id="GBXM01063353">
    <property type="protein sequence ID" value="JAH45224.1"/>
    <property type="molecule type" value="Transcribed_RNA"/>
</dbReference>
<protein>
    <submittedName>
        <fullName evidence="1">Uncharacterized protein</fullName>
    </submittedName>
</protein>
<reference evidence="1" key="1">
    <citation type="submission" date="2014-11" db="EMBL/GenBank/DDBJ databases">
        <authorList>
            <person name="Amaro Gonzalez C."/>
        </authorList>
    </citation>
    <scope>NUCLEOTIDE SEQUENCE</scope>
</reference>
<sequence length="10" mass="1083">MLVQAALPIQ</sequence>